<reference evidence="1 2" key="1">
    <citation type="journal article" date="2021" name="Elife">
        <title>Chloroplast acquisition without the gene transfer in kleptoplastic sea slugs, Plakobranchus ocellatus.</title>
        <authorList>
            <person name="Maeda T."/>
            <person name="Takahashi S."/>
            <person name="Yoshida T."/>
            <person name="Shimamura S."/>
            <person name="Takaki Y."/>
            <person name="Nagai Y."/>
            <person name="Toyoda A."/>
            <person name="Suzuki Y."/>
            <person name="Arimoto A."/>
            <person name="Ishii H."/>
            <person name="Satoh N."/>
            <person name="Nishiyama T."/>
            <person name="Hasebe M."/>
            <person name="Maruyama T."/>
            <person name="Minagawa J."/>
            <person name="Obokata J."/>
            <person name="Shigenobu S."/>
        </authorList>
    </citation>
    <scope>NUCLEOTIDE SEQUENCE [LARGE SCALE GENOMIC DNA]</scope>
</reference>
<sequence>MQILKRIENQYAVTDINTACEDYFLLTATDRPLAVEKEEKKENNGGKRLKVENAETVAEAFPNSRMKHQEWLL</sequence>
<dbReference type="Proteomes" id="UP000762676">
    <property type="component" value="Unassembled WGS sequence"/>
</dbReference>
<comment type="caution">
    <text evidence="1">The sequence shown here is derived from an EMBL/GenBank/DDBJ whole genome shotgun (WGS) entry which is preliminary data.</text>
</comment>
<keyword evidence="2" id="KW-1185">Reference proteome</keyword>
<name>A0AAV4FMK0_9GAST</name>
<accession>A0AAV4FMK0</accession>
<dbReference type="EMBL" id="BMAT01007931">
    <property type="protein sequence ID" value="GFR74459.1"/>
    <property type="molecule type" value="Genomic_DNA"/>
</dbReference>
<proteinExistence type="predicted"/>
<dbReference type="AlphaFoldDB" id="A0AAV4FMK0"/>
<evidence type="ECO:0000313" key="1">
    <source>
        <dbReference type="EMBL" id="GFR74459.1"/>
    </source>
</evidence>
<gene>
    <name evidence="1" type="ORF">ElyMa_003893300</name>
</gene>
<organism evidence="1 2">
    <name type="scientific">Elysia marginata</name>
    <dbReference type="NCBI Taxonomy" id="1093978"/>
    <lineage>
        <taxon>Eukaryota</taxon>
        <taxon>Metazoa</taxon>
        <taxon>Spiralia</taxon>
        <taxon>Lophotrochozoa</taxon>
        <taxon>Mollusca</taxon>
        <taxon>Gastropoda</taxon>
        <taxon>Heterobranchia</taxon>
        <taxon>Euthyneura</taxon>
        <taxon>Panpulmonata</taxon>
        <taxon>Sacoglossa</taxon>
        <taxon>Placobranchoidea</taxon>
        <taxon>Plakobranchidae</taxon>
        <taxon>Elysia</taxon>
    </lineage>
</organism>
<evidence type="ECO:0000313" key="2">
    <source>
        <dbReference type="Proteomes" id="UP000762676"/>
    </source>
</evidence>
<protein>
    <submittedName>
        <fullName evidence="1">Uncharacterized protein</fullName>
    </submittedName>
</protein>